<evidence type="ECO:0000259" key="5">
    <source>
        <dbReference type="Pfam" id="PF16363"/>
    </source>
</evidence>
<sequence length="221" mass="25344">MKFTIWLPNPTKPSLLKSLITLPTWWLREPSVCWKPFGPIADTGRTHIKYYQAGSSEMFGSTPPPQSEASPFHPRSPYAASKCAAHWYTVNYRGAYRIFASNGILFNHESPMRGENFVTRKITQVVGRIKIGLQSKLFLGNLQASRDWGFVGDYVEAMWMMLQQEKPDDYVVATEELHTVEEFLEVAFSYVGLKWKDHVVIDKWYFRPAEVDNLKGDSSKA</sequence>
<proteinExistence type="inferred from homology"/>
<evidence type="ECO:0000256" key="3">
    <source>
        <dbReference type="ARBA" id="ARBA00011989"/>
    </source>
</evidence>
<protein>
    <recommendedName>
        <fullName evidence="3">GDP-mannose 4,6-dehydratase</fullName>
        <ecNumber evidence="3">4.2.1.47</ecNumber>
    </recommendedName>
</protein>
<accession>A0A7J8PSD9</accession>
<dbReference type="GO" id="GO:0042351">
    <property type="term" value="P:'de novo' GDP-L-fucose biosynthetic process"/>
    <property type="evidence" value="ECO:0007669"/>
    <property type="project" value="TreeGrafter"/>
</dbReference>
<dbReference type="InterPro" id="IPR006368">
    <property type="entry name" value="GDP_Man_deHydtase"/>
</dbReference>
<dbReference type="Proteomes" id="UP000593578">
    <property type="component" value="Unassembled WGS sequence"/>
</dbReference>
<dbReference type="Pfam" id="PF16363">
    <property type="entry name" value="GDP_Man_Dehyd"/>
    <property type="match status" value="1"/>
</dbReference>
<comment type="cofactor">
    <cofactor evidence="1">
        <name>NADP(+)</name>
        <dbReference type="ChEBI" id="CHEBI:58349"/>
    </cofactor>
</comment>
<dbReference type="SUPFAM" id="SSF51735">
    <property type="entry name" value="NAD(P)-binding Rossmann-fold domains"/>
    <property type="match status" value="1"/>
</dbReference>
<organism evidence="6 7">
    <name type="scientific">Gossypium raimondii</name>
    <name type="common">Peruvian cotton</name>
    <name type="synonym">Gossypium klotzschianum subsp. raimondii</name>
    <dbReference type="NCBI Taxonomy" id="29730"/>
    <lineage>
        <taxon>Eukaryota</taxon>
        <taxon>Viridiplantae</taxon>
        <taxon>Streptophyta</taxon>
        <taxon>Embryophyta</taxon>
        <taxon>Tracheophyta</taxon>
        <taxon>Spermatophyta</taxon>
        <taxon>Magnoliopsida</taxon>
        <taxon>eudicotyledons</taxon>
        <taxon>Gunneridae</taxon>
        <taxon>Pentapetalae</taxon>
        <taxon>rosids</taxon>
        <taxon>malvids</taxon>
        <taxon>Malvales</taxon>
        <taxon>Malvaceae</taxon>
        <taxon>Malvoideae</taxon>
        <taxon>Gossypium</taxon>
    </lineage>
</organism>
<comment type="similarity">
    <text evidence="2">Belongs to the NAD(P)-dependent epimerase/dehydratase family. GDP-mannose 4,6-dehydratase subfamily.</text>
</comment>
<feature type="non-terminal residue" evidence="6">
    <location>
        <position position="221"/>
    </location>
</feature>
<dbReference type="PANTHER" id="PTHR43715">
    <property type="entry name" value="GDP-MANNOSE 4,6-DEHYDRATASE"/>
    <property type="match status" value="1"/>
</dbReference>
<dbReference type="EMBL" id="JABEZZ010000008">
    <property type="protein sequence ID" value="MBA0592003.1"/>
    <property type="molecule type" value="Genomic_DNA"/>
</dbReference>
<dbReference type="Gene3D" id="3.90.25.10">
    <property type="entry name" value="UDP-galactose 4-epimerase, domain 1"/>
    <property type="match status" value="1"/>
</dbReference>
<evidence type="ECO:0000256" key="1">
    <source>
        <dbReference type="ARBA" id="ARBA00001937"/>
    </source>
</evidence>
<evidence type="ECO:0000256" key="2">
    <source>
        <dbReference type="ARBA" id="ARBA00009263"/>
    </source>
</evidence>
<evidence type="ECO:0000256" key="4">
    <source>
        <dbReference type="ARBA" id="ARBA00023239"/>
    </source>
</evidence>
<evidence type="ECO:0000313" key="7">
    <source>
        <dbReference type="Proteomes" id="UP000593578"/>
    </source>
</evidence>
<name>A0A7J8PSD9_GOSRA</name>
<dbReference type="PANTHER" id="PTHR43715:SF1">
    <property type="entry name" value="GDP-MANNOSE 4,6 DEHYDRATASE"/>
    <property type="match status" value="1"/>
</dbReference>
<gene>
    <name evidence="6" type="ORF">Gorai_008991</name>
</gene>
<dbReference type="AlphaFoldDB" id="A0A7J8PSD9"/>
<dbReference type="EC" id="4.2.1.47" evidence="3"/>
<keyword evidence="4" id="KW-0456">Lyase</keyword>
<dbReference type="InterPro" id="IPR016040">
    <property type="entry name" value="NAD(P)-bd_dom"/>
</dbReference>
<evidence type="ECO:0000313" key="6">
    <source>
        <dbReference type="EMBL" id="MBA0592003.1"/>
    </source>
</evidence>
<reference evidence="6 7" key="1">
    <citation type="journal article" date="2019" name="Genome Biol. Evol.">
        <title>Insights into the evolution of the New World diploid cottons (Gossypium, subgenus Houzingenia) based on genome sequencing.</title>
        <authorList>
            <person name="Grover C.E."/>
            <person name="Arick M.A. 2nd"/>
            <person name="Thrash A."/>
            <person name="Conover J.L."/>
            <person name="Sanders W.S."/>
            <person name="Peterson D.G."/>
            <person name="Frelichowski J.E."/>
            <person name="Scheffler J.A."/>
            <person name="Scheffler B.E."/>
            <person name="Wendel J.F."/>
        </authorList>
    </citation>
    <scope>NUCLEOTIDE SEQUENCE [LARGE SCALE GENOMIC DNA]</scope>
    <source>
        <strain evidence="6">8</strain>
        <tissue evidence="6">Leaf</tissue>
    </source>
</reference>
<dbReference type="GO" id="GO:0008446">
    <property type="term" value="F:GDP-mannose 4,6-dehydratase activity"/>
    <property type="evidence" value="ECO:0007669"/>
    <property type="project" value="UniProtKB-EC"/>
</dbReference>
<feature type="domain" description="NAD(P)-binding" evidence="5">
    <location>
        <begin position="46"/>
        <end position="221"/>
    </location>
</feature>
<dbReference type="InterPro" id="IPR036291">
    <property type="entry name" value="NAD(P)-bd_dom_sf"/>
</dbReference>
<dbReference type="Gene3D" id="3.40.50.720">
    <property type="entry name" value="NAD(P)-binding Rossmann-like Domain"/>
    <property type="match status" value="1"/>
</dbReference>
<comment type="caution">
    <text evidence="6">The sequence shown here is derived from an EMBL/GenBank/DDBJ whole genome shotgun (WGS) entry which is preliminary data.</text>
</comment>